<comment type="caution">
    <text evidence="1">The sequence shown here is derived from an EMBL/GenBank/DDBJ whole genome shotgun (WGS) entry which is preliminary data.</text>
</comment>
<reference evidence="1 2" key="1">
    <citation type="journal article" date="2023" name="Sci. Data">
        <title>Genome assembly of the Korean intertidal mud-creeper Batillaria attramentaria.</title>
        <authorList>
            <person name="Patra A.K."/>
            <person name="Ho P.T."/>
            <person name="Jun S."/>
            <person name="Lee S.J."/>
            <person name="Kim Y."/>
            <person name="Won Y.J."/>
        </authorList>
    </citation>
    <scope>NUCLEOTIDE SEQUENCE [LARGE SCALE GENOMIC DNA]</scope>
    <source>
        <strain evidence="1">Wonlab-2016</strain>
    </source>
</reference>
<dbReference type="Proteomes" id="UP001519460">
    <property type="component" value="Unassembled WGS sequence"/>
</dbReference>
<evidence type="ECO:0000313" key="2">
    <source>
        <dbReference type="Proteomes" id="UP001519460"/>
    </source>
</evidence>
<dbReference type="EMBL" id="JACVVK020000150">
    <property type="protein sequence ID" value="KAK7488473.1"/>
    <property type="molecule type" value="Genomic_DNA"/>
</dbReference>
<sequence>WPPQPEDLHGPLTTRSSPLKFVPAITSPGLGLDKEEGSLEVSDIHRITTLVHGWLAAASEERSTPSAEVCISLPICPVSVHRESMHVKPIIQAARLCRRQEGCETLAAELNPSLASASAAVENERYVEWHLSIAT</sequence>
<protein>
    <submittedName>
        <fullName evidence="1">Uncharacterized protein</fullName>
    </submittedName>
</protein>
<proteinExistence type="predicted"/>
<evidence type="ECO:0000313" key="1">
    <source>
        <dbReference type="EMBL" id="KAK7488473.1"/>
    </source>
</evidence>
<name>A0ABD0KNJ4_9CAEN</name>
<keyword evidence="2" id="KW-1185">Reference proteome</keyword>
<organism evidence="1 2">
    <name type="scientific">Batillaria attramentaria</name>
    <dbReference type="NCBI Taxonomy" id="370345"/>
    <lineage>
        <taxon>Eukaryota</taxon>
        <taxon>Metazoa</taxon>
        <taxon>Spiralia</taxon>
        <taxon>Lophotrochozoa</taxon>
        <taxon>Mollusca</taxon>
        <taxon>Gastropoda</taxon>
        <taxon>Caenogastropoda</taxon>
        <taxon>Sorbeoconcha</taxon>
        <taxon>Cerithioidea</taxon>
        <taxon>Batillariidae</taxon>
        <taxon>Batillaria</taxon>
    </lineage>
</organism>
<feature type="non-terminal residue" evidence="1">
    <location>
        <position position="135"/>
    </location>
</feature>
<gene>
    <name evidence="1" type="ORF">BaRGS_00020258</name>
</gene>
<feature type="non-terminal residue" evidence="1">
    <location>
        <position position="1"/>
    </location>
</feature>
<accession>A0ABD0KNJ4</accession>
<dbReference type="AlphaFoldDB" id="A0ABD0KNJ4"/>